<organism evidence="7 8">
    <name type="scientific">Chlamydomonas incerta</name>
    <dbReference type="NCBI Taxonomy" id="51695"/>
    <lineage>
        <taxon>Eukaryota</taxon>
        <taxon>Viridiplantae</taxon>
        <taxon>Chlorophyta</taxon>
        <taxon>core chlorophytes</taxon>
        <taxon>Chlorophyceae</taxon>
        <taxon>CS clade</taxon>
        <taxon>Chlamydomonadales</taxon>
        <taxon>Chlamydomonadaceae</taxon>
        <taxon>Chlamydomonas</taxon>
    </lineage>
</organism>
<dbReference type="EMBL" id="JAEHOC010000037">
    <property type="protein sequence ID" value="KAG2427924.1"/>
    <property type="molecule type" value="Genomic_DNA"/>
</dbReference>
<feature type="compositionally biased region" description="Low complexity" evidence="5">
    <location>
        <begin position="112"/>
        <end position="121"/>
    </location>
</feature>
<feature type="compositionally biased region" description="Low complexity" evidence="5">
    <location>
        <begin position="195"/>
        <end position="248"/>
    </location>
</feature>
<dbReference type="PROSITE" id="PS01360">
    <property type="entry name" value="ZF_MYND_1"/>
    <property type="match status" value="1"/>
</dbReference>
<dbReference type="Pfam" id="PF01753">
    <property type="entry name" value="zf-MYND"/>
    <property type="match status" value="1"/>
</dbReference>
<keyword evidence="8" id="KW-1185">Reference proteome</keyword>
<accession>A0A835STD9</accession>
<dbReference type="AlphaFoldDB" id="A0A835STD9"/>
<reference evidence="7" key="1">
    <citation type="journal article" date="2020" name="bioRxiv">
        <title>Comparative genomics of Chlamydomonas.</title>
        <authorList>
            <person name="Craig R.J."/>
            <person name="Hasan A.R."/>
            <person name="Ness R.W."/>
            <person name="Keightley P.D."/>
        </authorList>
    </citation>
    <scope>NUCLEOTIDE SEQUENCE</scope>
    <source>
        <strain evidence="7">SAG 7.73</strain>
    </source>
</reference>
<dbReference type="Gene3D" id="6.10.140.2220">
    <property type="match status" value="1"/>
</dbReference>
<keyword evidence="3" id="KW-0862">Zinc</keyword>
<feature type="domain" description="MYND-type" evidence="6">
    <location>
        <begin position="152"/>
        <end position="193"/>
    </location>
</feature>
<dbReference type="SMART" id="SM00028">
    <property type="entry name" value="TPR"/>
    <property type="match status" value="3"/>
</dbReference>
<dbReference type="GO" id="GO:0008270">
    <property type="term" value="F:zinc ion binding"/>
    <property type="evidence" value="ECO:0007669"/>
    <property type="project" value="UniProtKB-KW"/>
</dbReference>
<evidence type="ECO:0000313" key="8">
    <source>
        <dbReference type="Proteomes" id="UP000650467"/>
    </source>
</evidence>
<evidence type="ECO:0000256" key="3">
    <source>
        <dbReference type="ARBA" id="ARBA00022833"/>
    </source>
</evidence>
<evidence type="ECO:0000256" key="2">
    <source>
        <dbReference type="ARBA" id="ARBA00022771"/>
    </source>
</evidence>
<comment type="caution">
    <text evidence="7">The sequence shown here is derived from an EMBL/GenBank/DDBJ whole genome shotgun (WGS) entry which is preliminary data.</text>
</comment>
<gene>
    <name evidence="7" type="ORF">HXX76_011911</name>
</gene>
<dbReference type="InterPro" id="IPR002893">
    <property type="entry name" value="Znf_MYND"/>
</dbReference>
<dbReference type="InterPro" id="IPR011990">
    <property type="entry name" value="TPR-like_helical_dom_sf"/>
</dbReference>
<dbReference type="PROSITE" id="PS50865">
    <property type="entry name" value="ZF_MYND_2"/>
    <property type="match status" value="1"/>
</dbReference>
<evidence type="ECO:0000256" key="5">
    <source>
        <dbReference type="SAM" id="MobiDB-lite"/>
    </source>
</evidence>
<feature type="compositionally biased region" description="Gly residues" evidence="5">
    <location>
        <begin position="253"/>
        <end position="263"/>
    </location>
</feature>
<proteinExistence type="predicted"/>
<dbReference type="OrthoDB" id="540581at2759"/>
<keyword evidence="2 4" id="KW-0863">Zinc-finger</keyword>
<protein>
    <recommendedName>
        <fullName evidence="6">MYND-type domain-containing protein</fullName>
    </recommendedName>
</protein>
<dbReference type="Proteomes" id="UP000650467">
    <property type="component" value="Unassembled WGS sequence"/>
</dbReference>
<evidence type="ECO:0000259" key="6">
    <source>
        <dbReference type="PROSITE" id="PS50865"/>
    </source>
</evidence>
<dbReference type="SUPFAM" id="SSF144232">
    <property type="entry name" value="HIT/MYND zinc finger-like"/>
    <property type="match status" value="1"/>
</dbReference>
<dbReference type="Gene3D" id="1.25.40.10">
    <property type="entry name" value="Tetratricopeptide repeat domain"/>
    <property type="match status" value="2"/>
</dbReference>
<dbReference type="Pfam" id="PF13424">
    <property type="entry name" value="TPR_12"/>
    <property type="match status" value="1"/>
</dbReference>
<feature type="region of interest" description="Disordered" evidence="5">
    <location>
        <begin position="192"/>
        <end position="263"/>
    </location>
</feature>
<name>A0A835STD9_CHLIN</name>
<dbReference type="InterPro" id="IPR019734">
    <property type="entry name" value="TPR_rpt"/>
</dbReference>
<sequence length="641" mass="63647">MAPIGLDTSGSSSGSSWLKVAAIAAGATLTAGAGYVIYKYVLLPTFSEEEEEAPAEAAPLSMQSLLTGGAVPGAKPAGTGPALPVRKTPSPAPAKARGGPSLPARKPPPAPAAAGKTAADAAGSADAATSAATTTSPTAKAAAPVAANLKSCGCCSQPLKAGGLPQRCGQCKAVYYCSSACQKKHWPEHKAACAKPGTSDKPGSPSGGSAAAEASAAEPAAAAEAASTSSTSSTSKEAAEAGAGSSSKEAADGGAGGSSGSAPGGGLQGALVEVLRQAAEKGAGTLDGAFEEAVMHFLGGKLATALSAFASLQAAARQAGRADLALELHKWLGHTHTKLGNFNAAADAFNAGIDAAKAAKNTAARVDNAIGLGNLWKMAGQLTKAAEVLKEALVVAQEEESAGMQSEVLVALGNVVMSVDAEEGLACLQIAVKLREDEVAKAAETGDRAAMATGMMQAAAAMVNMAAALFATRRFEQSKQAYEQAMEIFELMEDQDKVVQVLINLANLAELQLDSPAEALELRKKLNAALKEAGHSGIAGGAASAPCGVCKRPIEVLKARAKGSEEGSAMVVLGCLHVQHDACFKLHCDQAKESSAAAAAAAEAAAKGGEEAAAMAAVAASPGAKRTTTCPTCKAPVPVMT</sequence>
<dbReference type="SUPFAM" id="SSF48452">
    <property type="entry name" value="TPR-like"/>
    <property type="match status" value="2"/>
</dbReference>
<keyword evidence="1" id="KW-0479">Metal-binding</keyword>
<evidence type="ECO:0000313" key="7">
    <source>
        <dbReference type="EMBL" id="KAG2427924.1"/>
    </source>
</evidence>
<evidence type="ECO:0000256" key="1">
    <source>
        <dbReference type="ARBA" id="ARBA00022723"/>
    </source>
</evidence>
<feature type="region of interest" description="Disordered" evidence="5">
    <location>
        <begin position="69"/>
        <end position="121"/>
    </location>
</feature>
<evidence type="ECO:0000256" key="4">
    <source>
        <dbReference type="PROSITE-ProRule" id="PRU00134"/>
    </source>
</evidence>